<keyword evidence="1" id="KW-0378">Hydrolase</keyword>
<dbReference type="SUPFAM" id="SSF53187">
    <property type="entry name" value="Zn-dependent exopeptidases"/>
    <property type="match status" value="1"/>
</dbReference>
<dbReference type="Proteomes" id="UP000315215">
    <property type="component" value="Chromosome"/>
</dbReference>
<evidence type="ECO:0000256" key="2">
    <source>
        <dbReference type="SAM" id="Phobius"/>
    </source>
</evidence>
<dbReference type="GO" id="GO:0008745">
    <property type="term" value="F:N-acetylmuramoyl-L-alanine amidase activity"/>
    <property type="evidence" value="ECO:0007669"/>
    <property type="project" value="InterPro"/>
</dbReference>
<dbReference type="Pfam" id="PF01520">
    <property type="entry name" value="Amidase_3"/>
    <property type="match status" value="1"/>
</dbReference>
<evidence type="ECO:0000259" key="3">
    <source>
        <dbReference type="SMART" id="SM00646"/>
    </source>
</evidence>
<dbReference type="PANTHER" id="PTHR30404">
    <property type="entry name" value="N-ACETYLMURAMOYL-L-ALANINE AMIDASE"/>
    <property type="match status" value="1"/>
</dbReference>
<dbReference type="PANTHER" id="PTHR30404:SF0">
    <property type="entry name" value="N-ACETYLMURAMOYL-L-ALANINE AMIDASE AMIC"/>
    <property type="match status" value="1"/>
</dbReference>
<accession>A0A516KJQ0</accession>
<gene>
    <name evidence="4" type="ORF">FN924_16420</name>
</gene>
<dbReference type="InterPro" id="IPR002508">
    <property type="entry name" value="MurNAc-LAA_cat"/>
</dbReference>
<sequence length="495" mass="56385">MRKNQIIIKACRIIYQGEDELKRLLLGCVILFFGVLVFSTPVLASGKTVVIDPGHGGKFSGTSGYSGSKTGYYEKQANLEVALKLRKELKALGVTVYMTRDTDRHFASTSKEDLAARMKVANHYARGNEDNTVFISVHHNSLPSKPTMRGFETYYFDINKGIDPDYPPAPLQKKYSPESRRLAKLVHSSVLRNAPVVEGRGLIANDLFVTRNAHMASALVELGYMSNPFEEGLIKTSNFQQKAAAGLAKAINNYFKVYEVYSLNGKRLKVYLNQENALSFAKARAHAYVFDKYNQKVIYHSENLYQVEHKTLGILYESYDMNRALKYAAKYRNTAVVKEKSGEVMWSNYLPKTYKVEHATLGVLYESFQQERALAYAKKYRNTAVINQTTGDVLWSNYLEETYQVEHSTLGVLFESFNLEDAKKYAKLYRNTAVVHRETGEVFWSNYLSGTYEVEHSTLGVLYESYSLDDAIEYAEKYRNTQVVKESTGEVMWTF</sequence>
<organism evidence="4 5">
    <name type="scientific">Radiobacillus deserti</name>
    <dbReference type="NCBI Taxonomy" id="2594883"/>
    <lineage>
        <taxon>Bacteria</taxon>
        <taxon>Bacillati</taxon>
        <taxon>Bacillota</taxon>
        <taxon>Bacilli</taxon>
        <taxon>Bacillales</taxon>
        <taxon>Bacillaceae</taxon>
        <taxon>Radiobacillus</taxon>
    </lineage>
</organism>
<dbReference type="AlphaFoldDB" id="A0A516KJQ0"/>
<proteinExistence type="predicted"/>
<dbReference type="EMBL" id="CP041666">
    <property type="protein sequence ID" value="QDP41615.1"/>
    <property type="molecule type" value="Genomic_DNA"/>
</dbReference>
<dbReference type="GO" id="GO:0009253">
    <property type="term" value="P:peptidoglycan catabolic process"/>
    <property type="evidence" value="ECO:0007669"/>
    <property type="project" value="InterPro"/>
</dbReference>
<feature type="transmembrane region" description="Helical" evidence="2">
    <location>
        <begin position="21"/>
        <end position="44"/>
    </location>
</feature>
<evidence type="ECO:0000313" key="5">
    <source>
        <dbReference type="Proteomes" id="UP000315215"/>
    </source>
</evidence>
<protein>
    <submittedName>
        <fullName evidence="4">N-acetylmuramoyl-L-alanine amidase</fullName>
    </submittedName>
</protein>
<dbReference type="InterPro" id="IPR050695">
    <property type="entry name" value="N-acetylmuramoyl_amidase_3"/>
</dbReference>
<name>A0A516KJQ0_9BACI</name>
<dbReference type="GO" id="GO:0030288">
    <property type="term" value="C:outer membrane-bounded periplasmic space"/>
    <property type="evidence" value="ECO:0007669"/>
    <property type="project" value="TreeGrafter"/>
</dbReference>
<dbReference type="SMART" id="SM00646">
    <property type="entry name" value="Ami_3"/>
    <property type="match status" value="1"/>
</dbReference>
<keyword evidence="2" id="KW-0812">Transmembrane</keyword>
<dbReference type="CDD" id="cd02696">
    <property type="entry name" value="MurNAc-LAA"/>
    <property type="match status" value="1"/>
</dbReference>
<feature type="domain" description="MurNAc-LAA" evidence="3">
    <location>
        <begin position="120"/>
        <end position="252"/>
    </location>
</feature>
<keyword evidence="2" id="KW-1133">Transmembrane helix</keyword>
<keyword evidence="5" id="KW-1185">Reference proteome</keyword>
<reference evidence="4 5" key="1">
    <citation type="submission" date="2019-07" db="EMBL/GenBank/DDBJ databases">
        <authorList>
            <person name="Li J."/>
        </authorList>
    </citation>
    <scope>NUCLEOTIDE SEQUENCE [LARGE SCALE GENOMIC DNA]</scope>
    <source>
        <strain evidence="4 5">TKL69</strain>
    </source>
</reference>
<dbReference type="KEGG" id="aqt:FN924_16420"/>
<evidence type="ECO:0000256" key="1">
    <source>
        <dbReference type="ARBA" id="ARBA00022801"/>
    </source>
</evidence>
<evidence type="ECO:0000313" key="4">
    <source>
        <dbReference type="EMBL" id="QDP41615.1"/>
    </source>
</evidence>
<keyword evidence="2" id="KW-0472">Membrane</keyword>
<dbReference type="Gene3D" id="3.40.630.40">
    <property type="entry name" value="Zn-dependent exopeptidases"/>
    <property type="match status" value="1"/>
</dbReference>